<keyword evidence="2" id="KW-1185">Reference proteome</keyword>
<dbReference type="Proteomes" id="UP001236507">
    <property type="component" value="Unassembled WGS sequence"/>
</dbReference>
<name>A0ABT6YF95_9BACT</name>
<evidence type="ECO:0008006" key="3">
    <source>
        <dbReference type="Google" id="ProtNLM"/>
    </source>
</evidence>
<dbReference type="RefSeq" id="WP_095161277.1">
    <property type="nucleotide sequence ID" value="NZ_JASHIF010000025.1"/>
</dbReference>
<comment type="caution">
    <text evidence="1">The sequence shown here is derived from an EMBL/GenBank/DDBJ whole genome shotgun (WGS) entry which is preliminary data.</text>
</comment>
<evidence type="ECO:0000313" key="2">
    <source>
        <dbReference type="Proteomes" id="UP001236507"/>
    </source>
</evidence>
<dbReference type="EMBL" id="JASHIF010000025">
    <property type="protein sequence ID" value="MDI9862104.1"/>
    <property type="molecule type" value="Genomic_DNA"/>
</dbReference>
<evidence type="ECO:0000313" key="1">
    <source>
        <dbReference type="EMBL" id="MDI9862104.1"/>
    </source>
</evidence>
<organism evidence="1 2">
    <name type="scientific">Flectobacillus roseus</name>
    <dbReference type="NCBI Taxonomy" id="502259"/>
    <lineage>
        <taxon>Bacteria</taxon>
        <taxon>Pseudomonadati</taxon>
        <taxon>Bacteroidota</taxon>
        <taxon>Cytophagia</taxon>
        <taxon>Cytophagales</taxon>
        <taxon>Flectobacillaceae</taxon>
        <taxon>Flectobacillus</taxon>
    </lineage>
</organism>
<gene>
    <name evidence="1" type="ORF">QM524_22965</name>
</gene>
<sequence>MSKLKTLAHQTSLHNRKGLPVTAKLKIVSLLVLGLVLHSQWSSAQQSNSPYSYLGIGEAVTEAGSVNYMMGGLGVANASGLYINNLNPALLARNRYTLFEMGVNTEVKGLQNNSKRSNTTRGTIGPISLALPVSSRWTMLLGLRPSTNVDYSTFSVNKLDLLGKDSTTIAYNGSGGLNKAVWSNGVRLNKNVYVGLETSYTFGVINNDITTQNYSDGQNYQIKLADRTNYSGLLFKLGGAWRPKISKEYFLNIAATADFSQTLKAKSLRQFRTLDASGITAINADTLTQSTGHITLPSTYRFGISLEKPGQLSVSLDYSMTKWTAFRNVDGNSEKLVDASTIAFGAEYIPDFEAISGYFNHVVYRVGASYTQSPYTVTGTAGAKDYNFSVGASFPMRTISYLNVAFVHGKRGTLATNGIEEVYSKIVVGFSLGDFSWFRKPKID</sequence>
<accession>A0ABT6YF95</accession>
<protein>
    <recommendedName>
        <fullName evidence="3">Long-chain fatty acid transport protein</fullName>
    </recommendedName>
</protein>
<dbReference type="Gene3D" id="2.40.160.60">
    <property type="entry name" value="Outer membrane protein transport protein (OMPP1/FadL/TodX)"/>
    <property type="match status" value="1"/>
</dbReference>
<proteinExistence type="predicted"/>
<dbReference type="SUPFAM" id="SSF56935">
    <property type="entry name" value="Porins"/>
    <property type="match status" value="1"/>
</dbReference>
<reference evidence="1 2" key="1">
    <citation type="submission" date="2023-05" db="EMBL/GenBank/DDBJ databases">
        <title>Novel species of genus Flectobacillus isolated from stream in China.</title>
        <authorList>
            <person name="Lu H."/>
        </authorList>
    </citation>
    <scope>NUCLEOTIDE SEQUENCE [LARGE SCALE GENOMIC DNA]</scope>
    <source>
        <strain evidence="1 2">KCTC 42575</strain>
    </source>
</reference>